<feature type="transmembrane region" description="Helical" evidence="1">
    <location>
        <begin position="29"/>
        <end position="51"/>
    </location>
</feature>
<evidence type="ECO:0000256" key="1">
    <source>
        <dbReference type="SAM" id="Phobius"/>
    </source>
</evidence>
<keyword evidence="1" id="KW-0472">Membrane</keyword>
<reference evidence="2 3" key="1">
    <citation type="submission" date="2016-10" db="EMBL/GenBank/DDBJ databases">
        <authorList>
            <person name="de Groot N.N."/>
        </authorList>
    </citation>
    <scope>NUCLEOTIDE SEQUENCE [LARGE SCALE GENOMIC DNA]</scope>
    <source>
        <strain evidence="3">EB21,IBRC-M 10013,KCTC 4048</strain>
    </source>
</reference>
<accession>A0A1G9WG93</accession>
<keyword evidence="3" id="KW-1185">Reference proteome</keyword>
<name>A0A1G9WG93_9EURY</name>
<dbReference type="Proteomes" id="UP000199370">
    <property type="component" value="Unassembled WGS sequence"/>
</dbReference>
<dbReference type="OrthoDB" id="218673at2157"/>
<organism evidence="2 3">
    <name type="scientific">Haloarchaeobius iranensis</name>
    <dbReference type="NCBI Taxonomy" id="996166"/>
    <lineage>
        <taxon>Archaea</taxon>
        <taxon>Methanobacteriati</taxon>
        <taxon>Methanobacteriota</taxon>
        <taxon>Stenosarchaea group</taxon>
        <taxon>Halobacteria</taxon>
        <taxon>Halobacteriales</taxon>
        <taxon>Halorubellaceae</taxon>
        <taxon>Haloarchaeobius</taxon>
    </lineage>
</organism>
<dbReference type="AlphaFoldDB" id="A0A1G9WG93"/>
<feature type="transmembrane region" description="Helical" evidence="1">
    <location>
        <begin position="58"/>
        <end position="77"/>
    </location>
</feature>
<evidence type="ECO:0000313" key="3">
    <source>
        <dbReference type="Proteomes" id="UP000199370"/>
    </source>
</evidence>
<gene>
    <name evidence="2" type="ORF">SAMN05192554_10859</name>
</gene>
<dbReference type="STRING" id="996166.SAMN05192554_10859"/>
<dbReference type="EMBL" id="FNIA01000008">
    <property type="protein sequence ID" value="SDM83584.1"/>
    <property type="molecule type" value="Genomic_DNA"/>
</dbReference>
<dbReference type="RefSeq" id="WP_089732916.1">
    <property type="nucleotide sequence ID" value="NZ_FNIA01000008.1"/>
</dbReference>
<keyword evidence="1" id="KW-0812">Transmembrane</keyword>
<evidence type="ECO:0000313" key="2">
    <source>
        <dbReference type="EMBL" id="SDM83584.1"/>
    </source>
</evidence>
<keyword evidence="1" id="KW-1133">Transmembrane helix</keyword>
<sequence length="90" mass="9458">MSADTTTDEQPSSRFLTGLEFLTGPDPNAGSFLLVVGIVTCMFIAVFQLALTPPISNLLTGAVLVVAVISFILGAILDMLGHFDSEPTET</sequence>
<protein>
    <submittedName>
        <fullName evidence="2">Uncharacterized protein</fullName>
    </submittedName>
</protein>
<proteinExistence type="predicted"/>